<dbReference type="OrthoDB" id="10476714at2759"/>
<evidence type="ECO:0000256" key="3">
    <source>
        <dbReference type="SAM" id="SignalP"/>
    </source>
</evidence>
<keyword evidence="2" id="KW-0472">Membrane</keyword>
<evidence type="ECO:0000313" key="5">
    <source>
        <dbReference type="Proteomes" id="UP000235786"/>
    </source>
</evidence>
<dbReference type="AlphaFoldDB" id="A0A2J6SAK1"/>
<evidence type="ECO:0000313" key="4">
    <source>
        <dbReference type="EMBL" id="PMD47782.1"/>
    </source>
</evidence>
<evidence type="ECO:0000256" key="1">
    <source>
        <dbReference type="SAM" id="MobiDB-lite"/>
    </source>
</evidence>
<sequence>MLAHLFIPLLGYSWLASAAIDFSDFNACPQVWLKEFVPPNCDYGSSTQEAIDDDWECLCQAESFLEQSAQYIWEECGCEELDSTANTLSSFCSEVGDPIQGEDTYIYYGDGFVLPCVDPSTGSSKLSVADIAGIVAGVVGFFALLVAFLQMAVALEWIEPQYEPWPQIVKILCCSSIQVENRKTRKAKKQERKELAKRKKEKEELEAQRRQDLEGAPPSYGRGWDAARDMQL</sequence>
<feature type="chain" id="PRO_5014473726" description="Extracellular membrane protein CFEM domain-containing protein" evidence="3">
    <location>
        <begin position="19"/>
        <end position="232"/>
    </location>
</feature>
<keyword evidence="5" id="KW-1185">Reference proteome</keyword>
<proteinExistence type="predicted"/>
<dbReference type="Proteomes" id="UP000235786">
    <property type="component" value="Unassembled WGS sequence"/>
</dbReference>
<feature type="signal peptide" evidence="3">
    <location>
        <begin position="1"/>
        <end position="18"/>
    </location>
</feature>
<name>A0A2J6SAK1_HYAVF</name>
<reference evidence="4 5" key="1">
    <citation type="submission" date="2016-04" db="EMBL/GenBank/DDBJ databases">
        <title>A degradative enzymes factory behind the ericoid mycorrhizal symbiosis.</title>
        <authorList>
            <consortium name="DOE Joint Genome Institute"/>
            <person name="Martino E."/>
            <person name="Morin E."/>
            <person name="Grelet G."/>
            <person name="Kuo A."/>
            <person name="Kohler A."/>
            <person name="Daghino S."/>
            <person name="Barry K."/>
            <person name="Choi C."/>
            <person name="Cichocki N."/>
            <person name="Clum A."/>
            <person name="Copeland A."/>
            <person name="Hainaut M."/>
            <person name="Haridas S."/>
            <person name="Labutti K."/>
            <person name="Lindquist E."/>
            <person name="Lipzen A."/>
            <person name="Khouja H.-R."/>
            <person name="Murat C."/>
            <person name="Ohm R."/>
            <person name="Olson A."/>
            <person name="Spatafora J."/>
            <person name="Veneault-Fourrey C."/>
            <person name="Henrissat B."/>
            <person name="Grigoriev I."/>
            <person name="Martin F."/>
            <person name="Perotto S."/>
        </authorList>
    </citation>
    <scope>NUCLEOTIDE SEQUENCE [LARGE SCALE GENOMIC DNA]</scope>
    <source>
        <strain evidence="4 5">F</strain>
    </source>
</reference>
<keyword evidence="2" id="KW-0812">Transmembrane</keyword>
<dbReference type="EMBL" id="KZ613938">
    <property type="protein sequence ID" value="PMD47782.1"/>
    <property type="molecule type" value="Genomic_DNA"/>
</dbReference>
<feature type="transmembrane region" description="Helical" evidence="2">
    <location>
        <begin position="131"/>
        <end position="155"/>
    </location>
</feature>
<feature type="compositionally biased region" description="Basic and acidic residues" evidence="1">
    <location>
        <begin position="201"/>
        <end position="213"/>
    </location>
</feature>
<evidence type="ECO:0008006" key="6">
    <source>
        <dbReference type="Google" id="ProtNLM"/>
    </source>
</evidence>
<organism evidence="4 5">
    <name type="scientific">Hyaloscypha variabilis (strain UAMH 11265 / GT02V1 / F)</name>
    <name type="common">Meliniomyces variabilis</name>
    <dbReference type="NCBI Taxonomy" id="1149755"/>
    <lineage>
        <taxon>Eukaryota</taxon>
        <taxon>Fungi</taxon>
        <taxon>Dikarya</taxon>
        <taxon>Ascomycota</taxon>
        <taxon>Pezizomycotina</taxon>
        <taxon>Leotiomycetes</taxon>
        <taxon>Helotiales</taxon>
        <taxon>Hyaloscyphaceae</taxon>
        <taxon>Hyaloscypha</taxon>
        <taxon>Hyaloscypha variabilis</taxon>
    </lineage>
</organism>
<gene>
    <name evidence="4" type="ORF">L207DRAFT_628364</name>
</gene>
<protein>
    <recommendedName>
        <fullName evidence="6">Extracellular membrane protein CFEM domain-containing protein</fullName>
    </recommendedName>
</protein>
<keyword evidence="2" id="KW-1133">Transmembrane helix</keyword>
<accession>A0A2J6SAK1</accession>
<evidence type="ECO:0000256" key="2">
    <source>
        <dbReference type="SAM" id="Phobius"/>
    </source>
</evidence>
<keyword evidence="3" id="KW-0732">Signal</keyword>
<feature type="region of interest" description="Disordered" evidence="1">
    <location>
        <begin position="188"/>
        <end position="232"/>
    </location>
</feature>
<feature type="compositionally biased region" description="Basic residues" evidence="1">
    <location>
        <begin position="188"/>
        <end position="200"/>
    </location>
</feature>